<dbReference type="GO" id="GO:0005737">
    <property type="term" value="C:cytoplasm"/>
    <property type="evidence" value="ECO:0007669"/>
    <property type="project" value="TreeGrafter"/>
</dbReference>
<keyword evidence="1" id="KW-0175">Coiled coil</keyword>
<feature type="compositionally biased region" description="Polar residues" evidence="2">
    <location>
        <begin position="190"/>
        <end position="211"/>
    </location>
</feature>
<name>A0A8X7ZFY7_POPTO</name>
<dbReference type="GO" id="GO:0016197">
    <property type="term" value="P:endosomal transport"/>
    <property type="evidence" value="ECO:0007669"/>
    <property type="project" value="TreeGrafter"/>
</dbReference>
<feature type="region of interest" description="Disordered" evidence="2">
    <location>
        <begin position="313"/>
        <end position="335"/>
    </location>
</feature>
<feature type="compositionally biased region" description="Basic and acidic residues" evidence="2">
    <location>
        <begin position="686"/>
        <end position="720"/>
    </location>
</feature>
<dbReference type="AlphaFoldDB" id="A0A8X7ZFY7"/>
<evidence type="ECO:0000256" key="2">
    <source>
        <dbReference type="SAM" id="MobiDB-lite"/>
    </source>
</evidence>
<feature type="compositionally biased region" description="Basic and acidic residues" evidence="2">
    <location>
        <begin position="644"/>
        <end position="677"/>
    </location>
</feature>
<dbReference type="PANTHER" id="PTHR11216:SF161">
    <property type="entry name" value="CALCIUM-BINDING EF HAND FAMILY PROTEIN"/>
    <property type="match status" value="1"/>
</dbReference>
<feature type="compositionally biased region" description="Polar residues" evidence="2">
    <location>
        <begin position="1048"/>
        <end position="1068"/>
    </location>
</feature>
<dbReference type="PROSITE" id="PS50222">
    <property type="entry name" value="EF_HAND_2"/>
    <property type="match status" value="2"/>
</dbReference>
<dbReference type="GO" id="GO:0005509">
    <property type="term" value="F:calcium ion binding"/>
    <property type="evidence" value="ECO:0007669"/>
    <property type="project" value="InterPro"/>
</dbReference>
<sequence length="1068" mass="117368">MTNSNNTDLFDSFFRRADLDGDGQISGAEAVGFFQGSGLPTHVLAQVPRNLLFLIIFLDLLLRYVDFDVELTVRGKNRFCCTSNQPATKDFRLVVVSANGFALDSHFGDVFSATPAQAKQSSLSAAPSTSSIPVLSAIVPSSVGSQPSLNSSSLDSLQSSFSQLLVGGQSTARPNQQVPPQSVPSAPSTGFPSGSSNAALSQSQPPWPRMTQSDIQKCTTVCVQVDIDGDGKLTGEQARNLLLSCGLPGDERNFSEEYAGGQRCVIPYILSNNWVARNVISWIDQIAIASVCGKANLKGLQQQEVVTIALPSPAVARPPRPPAAPHADEKQPTQQKPNVLVLEKHLTNQLNQEEQDALNSKFQEASQVNKKVEELEKEILDSRQKIEFYSVKMQELVQTVKRGGVGEIAPFRFYIKVDVTIDLMRSQQGYLLIKHEVETLGKKYEEKYKQTGDVASKLTIEEATFHDIQEKKMDLYRSIVKMEEGGAADGVVKEHAENIQSSLEELVKTVNEHCKLYGLRSKPISLVELPFGISMIPAIFYPFQRSCCIFLHWLPRIFTFAFYIRIITCSLPLDLSLGWQPGIQEAAADWDEGWDKFDNKALSLNLIKTLMTFRSGFTFVKELTLDVRNVVASKQKSSVPKETTSTDKDSSAKSEKVSRPIKSNSEKDLLDHQHENGNLKCPSDSPVRRSTTESHRSSEFRDSLFKETGAENSPHAKEIQTDGGGTEAVHSGDIIVEPGWGTFDDTHYDTESAWGFDSVSGSCLKSKEGIGVCMQSCAFMRDSMDFSIGEFGLNPIKTRSSHGDNMFPGKGQFMFDSIPSTLAHNQGNSSYAFADSVPSTPAYNPQNAFADSVPSTPAYSTGKSPFSFADSIPSTPAYNFGNAPRRFSEGSEDHSFDSFSRAPRTRIKVMDSHQGLIPLQNLETLIEVMGFQGLTHSESLIRVMGSQGLTHLESDQNHGFSRFDSFKESDPGHGFSSSFSSFGESRDTDHSHGFSKMDSFNTHDSGFFQSSDNSLARFDSSVRGSKDFDNSHGFPSFDDTDPFGSSGPFRTSLESETPKGSSDNWRAF</sequence>
<feature type="coiled-coil region" evidence="1">
    <location>
        <begin position="358"/>
        <end position="392"/>
    </location>
</feature>
<feature type="region of interest" description="Disordered" evidence="2">
    <location>
        <begin position="636"/>
        <end position="727"/>
    </location>
</feature>
<reference evidence="4" key="1">
    <citation type="journal article" date="2020" name="bioRxiv">
        <title>Hybrid origin of Populus tomentosa Carr. identified through genome sequencing and phylogenomic analysis.</title>
        <authorList>
            <person name="An X."/>
            <person name="Gao K."/>
            <person name="Chen Z."/>
            <person name="Li J."/>
            <person name="Yang X."/>
            <person name="Yang X."/>
            <person name="Zhou J."/>
            <person name="Guo T."/>
            <person name="Zhao T."/>
            <person name="Huang S."/>
            <person name="Miao D."/>
            <person name="Khan W.U."/>
            <person name="Rao P."/>
            <person name="Ye M."/>
            <person name="Lei B."/>
            <person name="Liao W."/>
            <person name="Wang J."/>
            <person name="Ji L."/>
            <person name="Li Y."/>
            <person name="Guo B."/>
            <person name="Mustafa N.S."/>
            <person name="Li S."/>
            <person name="Yun Q."/>
            <person name="Keller S.R."/>
            <person name="Mao J."/>
            <person name="Zhang R."/>
            <person name="Strauss S.H."/>
        </authorList>
    </citation>
    <scope>NUCLEOTIDE SEQUENCE</scope>
    <source>
        <strain evidence="4">GM15</strain>
        <tissue evidence="4">Leaf</tissue>
    </source>
</reference>
<dbReference type="Proteomes" id="UP000886885">
    <property type="component" value="Chromosome 7D"/>
</dbReference>
<feature type="domain" description="EF-hand" evidence="3">
    <location>
        <begin position="213"/>
        <end position="248"/>
    </location>
</feature>
<comment type="caution">
    <text evidence="4">The sequence shown here is derived from an EMBL/GenBank/DDBJ whole genome shotgun (WGS) entry which is preliminary data.</text>
</comment>
<dbReference type="GO" id="GO:0006897">
    <property type="term" value="P:endocytosis"/>
    <property type="evidence" value="ECO:0007669"/>
    <property type="project" value="TreeGrafter"/>
</dbReference>
<dbReference type="InterPro" id="IPR002048">
    <property type="entry name" value="EF_hand_dom"/>
</dbReference>
<gene>
    <name evidence="4" type="ORF">POTOM_028291</name>
</gene>
<feature type="region of interest" description="Disordered" evidence="2">
    <location>
        <begin position="168"/>
        <end position="211"/>
    </location>
</feature>
<evidence type="ECO:0000256" key="1">
    <source>
        <dbReference type="SAM" id="Coils"/>
    </source>
</evidence>
<feature type="domain" description="EF-hand" evidence="3">
    <location>
        <begin position="5"/>
        <end position="40"/>
    </location>
</feature>
<evidence type="ECO:0000313" key="5">
    <source>
        <dbReference type="Proteomes" id="UP000886885"/>
    </source>
</evidence>
<evidence type="ECO:0000313" key="4">
    <source>
        <dbReference type="EMBL" id="KAG6767112.1"/>
    </source>
</evidence>
<dbReference type="GO" id="GO:0005634">
    <property type="term" value="C:nucleus"/>
    <property type="evidence" value="ECO:0007669"/>
    <property type="project" value="TreeGrafter"/>
</dbReference>
<protein>
    <recommendedName>
        <fullName evidence="3">EF-hand domain-containing protein</fullName>
    </recommendedName>
</protein>
<dbReference type="EMBL" id="JAAWWB010000014">
    <property type="protein sequence ID" value="KAG6767112.1"/>
    <property type="molecule type" value="Genomic_DNA"/>
</dbReference>
<dbReference type="PANTHER" id="PTHR11216">
    <property type="entry name" value="EH DOMAIN"/>
    <property type="match status" value="1"/>
</dbReference>
<feature type="region of interest" description="Disordered" evidence="2">
    <location>
        <begin position="1031"/>
        <end position="1068"/>
    </location>
</feature>
<evidence type="ECO:0000259" key="3">
    <source>
        <dbReference type="PROSITE" id="PS50222"/>
    </source>
</evidence>
<proteinExistence type="predicted"/>
<feature type="compositionally biased region" description="Low complexity" evidence="2">
    <location>
        <begin position="168"/>
        <end position="188"/>
    </location>
</feature>
<keyword evidence="5" id="KW-1185">Reference proteome</keyword>
<dbReference type="OrthoDB" id="524326at2759"/>
<organism evidence="4 5">
    <name type="scientific">Populus tomentosa</name>
    <name type="common">Chinese white poplar</name>
    <dbReference type="NCBI Taxonomy" id="118781"/>
    <lineage>
        <taxon>Eukaryota</taxon>
        <taxon>Viridiplantae</taxon>
        <taxon>Streptophyta</taxon>
        <taxon>Embryophyta</taxon>
        <taxon>Tracheophyta</taxon>
        <taxon>Spermatophyta</taxon>
        <taxon>Magnoliopsida</taxon>
        <taxon>eudicotyledons</taxon>
        <taxon>Gunneridae</taxon>
        <taxon>Pentapetalae</taxon>
        <taxon>rosids</taxon>
        <taxon>fabids</taxon>
        <taxon>Malpighiales</taxon>
        <taxon>Salicaceae</taxon>
        <taxon>Saliceae</taxon>
        <taxon>Populus</taxon>
    </lineage>
</organism>
<dbReference type="GO" id="GO:0005886">
    <property type="term" value="C:plasma membrane"/>
    <property type="evidence" value="ECO:0007669"/>
    <property type="project" value="TreeGrafter"/>
</dbReference>
<accession>A0A8X7ZFY7</accession>